<name>A0A401TTT4_CHIPU</name>
<reference evidence="2 3" key="1">
    <citation type="journal article" date="2018" name="Nat. Ecol. Evol.">
        <title>Shark genomes provide insights into elasmobranch evolution and the origin of vertebrates.</title>
        <authorList>
            <person name="Hara Y"/>
            <person name="Yamaguchi K"/>
            <person name="Onimaru K"/>
            <person name="Kadota M"/>
            <person name="Koyanagi M"/>
            <person name="Keeley SD"/>
            <person name="Tatsumi K"/>
            <person name="Tanaka K"/>
            <person name="Motone F"/>
            <person name="Kageyama Y"/>
            <person name="Nozu R"/>
            <person name="Adachi N"/>
            <person name="Nishimura O"/>
            <person name="Nakagawa R"/>
            <person name="Tanegashima C"/>
            <person name="Kiyatake I"/>
            <person name="Matsumoto R"/>
            <person name="Murakumo K"/>
            <person name="Nishida K"/>
            <person name="Terakita A"/>
            <person name="Kuratani S"/>
            <person name="Sato K"/>
            <person name="Hyodo S Kuraku.S."/>
        </authorList>
    </citation>
    <scope>NUCLEOTIDE SEQUENCE [LARGE SCALE GENOMIC DNA]</scope>
</reference>
<feature type="non-terminal residue" evidence="2">
    <location>
        <position position="54"/>
    </location>
</feature>
<dbReference type="AlphaFoldDB" id="A0A401TTT4"/>
<gene>
    <name evidence="2" type="ORF">chiPu_0030249</name>
</gene>
<evidence type="ECO:0000259" key="1">
    <source>
        <dbReference type="Pfam" id="PF08385"/>
    </source>
</evidence>
<proteinExistence type="predicted"/>
<dbReference type="STRING" id="137246.A0A401TTT4"/>
<dbReference type="Pfam" id="PF08385">
    <property type="entry name" value="DHC_N1"/>
    <property type="match status" value="1"/>
</dbReference>
<evidence type="ECO:0000313" key="2">
    <source>
        <dbReference type="EMBL" id="GCC46040.1"/>
    </source>
</evidence>
<sequence>MVVYQTLQQSLDEFVRKVFTEWTVNVDRECMKRLERPLMVRNLDDRGKLNVNFD</sequence>
<protein>
    <recommendedName>
        <fullName evidence="1">Dynein heavy chain tail domain-containing protein</fullName>
    </recommendedName>
</protein>
<comment type="caution">
    <text evidence="2">The sequence shown here is derived from an EMBL/GenBank/DDBJ whole genome shotgun (WGS) entry which is preliminary data.</text>
</comment>
<organism evidence="2 3">
    <name type="scientific">Chiloscyllium punctatum</name>
    <name type="common">Brownbanded bambooshark</name>
    <name type="synonym">Hemiscyllium punctatum</name>
    <dbReference type="NCBI Taxonomy" id="137246"/>
    <lineage>
        <taxon>Eukaryota</taxon>
        <taxon>Metazoa</taxon>
        <taxon>Chordata</taxon>
        <taxon>Craniata</taxon>
        <taxon>Vertebrata</taxon>
        <taxon>Chondrichthyes</taxon>
        <taxon>Elasmobranchii</taxon>
        <taxon>Galeomorphii</taxon>
        <taxon>Galeoidea</taxon>
        <taxon>Orectolobiformes</taxon>
        <taxon>Hemiscylliidae</taxon>
        <taxon>Chiloscyllium</taxon>
    </lineage>
</organism>
<keyword evidence="3" id="KW-1185">Reference proteome</keyword>
<dbReference type="Proteomes" id="UP000287033">
    <property type="component" value="Unassembled WGS sequence"/>
</dbReference>
<evidence type="ECO:0000313" key="3">
    <source>
        <dbReference type="Proteomes" id="UP000287033"/>
    </source>
</evidence>
<dbReference type="InterPro" id="IPR013594">
    <property type="entry name" value="Dynein_heavy_tail"/>
</dbReference>
<dbReference type="OrthoDB" id="10251809at2759"/>
<dbReference type="EMBL" id="BEZZ01178520">
    <property type="protein sequence ID" value="GCC46040.1"/>
    <property type="molecule type" value="Genomic_DNA"/>
</dbReference>
<accession>A0A401TTT4</accession>
<feature type="domain" description="Dynein heavy chain tail" evidence="1">
    <location>
        <begin position="4"/>
        <end position="54"/>
    </location>
</feature>